<dbReference type="Gene3D" id="3.40.50.300">
    <property type="entry name" value="P-loop containing nucleotide triphosphate hydrolases"/>
    <property type="match status" value="1"/>
</dbReference>
<keyword evidence="5" id="KW-0067">ATP-binding</keyword>
<evidence type="ECO:0000256" key="6">
    <source>
        <dbReference type="ARBA" id="ARBA00023242"/>
    </source>
</evidence>
<comment type="similarity">
    <text evidence="2">Belongs to the ORC5 family.</text>
</comment>
<dbReference type="OrthoDB" id="365981at2759"/>
<keyword evidence="3" id="KW-0235">DNA replication</keyword>
<evidence type="ECO:0000256" key="2">
    <source>
        <dbReference type="ARBA" id="ARBA00006269"/>
    </source>
</evidence>
<dbReference type="SMART" id="SM00382">
    <property type="entry name" value="AAA"/>
    <property type="match status" value="1"/>
</dbReference>
<dbReference type="GO" id="GO:0006270">
    <property type="term" value="P:DNA replication initiation"/>
    <property type="evidence" value="ECO:0007669"/>
    <property type="project" value="TreeGrafter"/>
</dbReference>
<comment type="subcellular location">
    <subcellularLocation>
        <location evidence="1">Nucleus</location>
    </subcellularLocation>
</comment>
<dbReference type="Pfam" id="PF13191">
    <property type="entry name" value="AAA_16"/>
    <property type="match status" value="1"/>
</dbReference>
<keyword evidence="4" id="KW-0547">Nucleotide-binding</keyword>
<evidence type="ECO:0000256" key="1">
    <source>
        <dbReference type="ARBA" id="ARBA00004123"/>
    </source>
</evidence>
<dbReference type="Pfam" id="PF14630">
    <property type="entry name" value="ORC5_C"/>
    <property type="match status" value="1"/>
</dbReference>
<protein>
    <submittedName>
        <fullName evidence="7">Uncharacterized protein</fullName>
    </submittedName>
</protein>
<reference evidence="7" key="1">
    <citation type="submission" date="2020-11" db="EMBL/GenBank/DDBJ databases">
        <authorList>
            <person name="Tran Van P."/>
        </authorList>
    </citation>
    <scope>NUCLEOTIDE SEQUENCE</scope>
</reference>
<evidence type="ECO:0000256" key="5">
    <source>
        <dbReference type="ARBA" id="ARBA00022840"/>
    </source>
</evidence>
<dbReference type="InterPro" id="IPR027417">
    <property type="entry name" value="P-loop_NTPase"/>
</dbReference>
<dbReference type="EMBL" id="OB661021">
    <property type="protein sequence ID" value="CAD7227065.1"/>
    <property type="molecule type" value="Genomic_DNA"/>
</dbReference>
<dbReference type="AlphaFoldDB" id="A0A7R8WDU6"/>
<dbReference type="GO" id="GO:0005664">
    <property type="term" value="C:nuclear origin of replication recognition complex"/>
    <property type="evidence" value="ECO:0007669"/>
    <property type="project" value="TreeGrafter"/>
</dbReference>
<dbReference type="PANTHER" id="PTHR12705:SF0">
    <property type="entry name" value="ORIGIN RECOGNITION COMPLEX SUBUNIT 5"/>
    <property type="match status" value="1"/>
</dbReference>
<proteinExistence type="inferred from homology"/>
<dbReference type="SUPFAM" id="SSF52540">
    <property type="entry name" value="P-loop containing nucleoside triphosphate hydrolases"/>
    <property type="match status" value="1"/>
</dbReference>
<dbReference type="InterPro" id="IPR003593">
    <property type="entry name" value="AAA+_ATPase"/>
</dbReference>
<name>A0A7R8WDU6_9CRUS</name>
<dbReference type="PANTHER" id="PTHR12705">
    <property type="entry name" value="ORIGIN RECOGNITION COMPLEX SUBUNIT 5"/>
    <property type="match status" value="1"/>
</dbReference>
<dbReference type="InterPro" id="IPR020796">
    <property type="entry name" value="ORC5"/>
</dbReference>
<accession>A0A7R8WDU6</accession>
<evidence type="ECO:0000256" key="4">
    <source>
        <dbReference type="ARBA" id="ARBA00022741"/>
    </source>
</evidence>
<evidence type="ECO:0000313" key="7">
    <source>
        <dbReference type="EMBL" id="CAD7227065.1"/>
    </source>
</evidence>
<evidence type="ECO:0000256" key="3">
    <source>
        <dbReference type="ARBA" id="ARBA00022705"/>
    </source>
</evidence>
<dbReference type="GO" id="GO:0003688">
    <property type="term" value="F:DNA replication origin binding"/>
    <property type="evidence" value="ECO:0007669"/>
    <property type="project" value="TreeGrafter"/>
</dbReference>
<dbReference type="InterPro" id="IPR047088">
    <property type="entry name" value="ORC5_C"/>
</dbReference>
<keyword evidence="6" id="KW-0539">Nucleus</keyword>
<sequence>MSGDPLPAAKPTAVVVDRDKETLTRLTEKTKSRSEQFKLLMAYFNPDDPFPPTVFLTGPPSSGKTHVITHLLRRCRIKHCYLNCSSLNIKKGGPLEPVFDSLLATVKAVLPASRKREVDFKMDSPGEFVRALKILLREHDMESEGFIIVLDALDVLRPLADSDILFPVLFRLQELLGLNVSMVGISHLPVDRLIGSRSFPLPLCVTFPQYKNEELISILSSFHPPTEDEFYSEQFYSTYIRLVLSVFYNATRDIQELYFMVQKHYRQFCEPIRAGEAKSSDLGKLWKHIEPRLKDSLKSIYLRIRAPPEERTEGSLPQSTFDVSKDILSQCLSREAKFLLVSAYLASYNPSSTDSKFFVKLSSKRKKSLASTRKDKKLQILSGPRSFPLNRLLAIYRVLSETKEGENWDGLLQIQVASLCDLGLLQPDNDNDLLTKPQYTCLANYHTAHVLSMSVGIQLENYLADLSG</sequence>
<organism evidence="7">
    <name type="scientific">Cyprideis torosa</name>
    <dbReference type="NCBI Taxonomy" id="163714"/>
    <lineage>
        <taxon>Eukaryota</taxon>
        <taxon>Metazoa</taxon>
        <taxon>Ecdysozoa</taxon>
        <taxon>Arthropoda</taxon>
        <taxon>Crustacea</taxon>
        <taxon>Oligostraca</taxon>
        <taxon>Ostracoda</taxon>
        <taxon>Podocopa</taxon>
        <taxon>Podocopida</taxon>
        <taxon>Cytherocopina</taxon>
        <taxon>Cytheroidea</taxon>
        <taxon>Cytherideidae</taxon>
        <taxon>Cyprideis</taxon>
    </lineage>
</organism>
<dbReference type="InterPro" id="IPR041664">
    <property type="entry name" value="AAA_16"/>
</dbReference>
<dbReference type="InterPro" id="IPR048866">
    <property type="entry name" value="ORC5_lid"/>
</dbReference>
<gene>
    <name evidence="7" type="ORF">CTOB1V02_LOCUS4974</name>
</gene>
<dbReference type="Pfam" id="PF21639">
    <property type="entry name" value="ORC5_lid"/>
    <property type="match status" value="1"/>
</dbReference>